<dbReference type="OrthoDB" id="7684052at2759"/>
<feature type="compositionally biased region" description="Basic and acidic residues" evidence="2">
    <location>
        <begin position="512"/>
        <end position="538"/>
    </location>
</feature>
<dbReference type="Proteomes" id="UP000829291">
    <property type="component" value="Chromosome 5"/>
</dbReference>
<accession>A0A6J0CDJ1</accession>
<keyword evidence="1" id="KW-0175">Coiled coil</keyword>
<organism evidence="4">
    <name type="scientific">Neodiprion lecontei</name>
    <name type="common">Redheaded pine sawfly</name>
    <dbReference type="NCBI Taxonomy" id="441921"/>
    <lineage>
        <taxon>Eukaryota</taxon>
        <taxon>Metazoa</taxon>
        <taxon>Ecdysozoa</taxon>
        <taxon>Arthropoda</taxon>
        <taxon>Hexapoda</taxon>
        <taxon>Insecta</taxon>
        <taxon>Pterygota</taxon>
        <taxon>Neoptera</taxon>
        <taxon>Endopterygota</taxon>
        <taxon>Hymenoptera</taxon>
        <taxon>Tenthredinoidea</taxon>
        <taxon>Diprionidae</taxon>
        <taxon>Diprioninae</taxon>
        <taxon>Neodiprion</taxon>
    </lineage>
</organism>
<feature type="region of interest" description="Disordered" evidence="2">
    <location>
        <begin position="69"/>
        <end position="94"/>
    </location>
</feature>
<evidence type="ECO:0000313" key="4">
    <source>
        <dbReference type="RefSeq" id="XP_015524169.2"/>
    </source>
</evidence>
<feature type="compositionally biased region" description="Polar residues" evidence="2">
    <location>
        <begin position="589"/>
        <end position="613"/>
    </location>
</feature>
<gene>
    <name evidence="4" type="primary">LOC107227510</name>
</gene>
<dbReference type="KEGG" id="nlo:107227510"/>
<evidence type="ECO:0000256" key="2">
    <source>
        <dbReference type="SAM" id="MobiDB-lite"/>
    </source>
</evidence>
<proteinExistence type="predicted"/>
<protein>
    <submittedName>
        <fullName evidence="4">Uncharacterized protein LOC107227510</fullName>
    </submittedName>
</protein>
<dbReference type="AlphaFoldDB" id="A0A6J0CDJ1"/>
<dbReference type="RefSeq" id="XP_015524169.2">
    <property type="nucleotide sequence ID" value="XM_015668683.2"/>
</dbReference>
<name>A0A6J0CDJ1_NEOLC</name>
<evidence type="ECO:0000256" key="1">
    <source>
        <dbReference type="SAM" id="Coils"/>
    </source>
</evidence>
<sequence length="686" mass="77135">MSVQNMTMNLSNNARCYTSKSSGKKYPIFSIRDLVPGHTGPETSEAAMAQIAKPRSERKCQPVRISMAYFNDPSDRRNTGSSRKTPGRPLPQPIRNIHKLFESPKNNARKRLDSLYDSSKRNENLNHLKRKSRLLIGNKIVPRLPDSIAAREAEPTRKPSTVNPNGNLRCSRLLPPGSITSSFINKRNSTAVRSSIYKPVNHVLVDQKNVQSGRPSNVPEESSLISETHDENLSIKPSTTSLINFSANQIEDAKKDSIHSVSTPSSPKQNQKSTKCCNCSQLVVDSNTVVNISTLTDKNIKDSQNTLRIVQPDSDVEKAACHRPTVIVMQKEVASQAQTNFDVGVELEDSVFVQDGSYSEVLSLQPPANSVKSEESTTFQRIKNATEENRDAELTEFTSHLIDMKNEVLVFKQKQLIDEISHHEKYLANLKLELKNVNIDLDNQKIRASNLKLEGWRSLSNEDMAFLVYQYNGNTNERFDRRLNAQELSVSDNNGNRLKNTQEYHQQTAETAELRKSSSNEKLQSDKDKNDDLSKHESTNLAVNIDKTENIENEPPTRRRSVRLAMKNANQSLPVSHSTPVIKNGKFAASQSNNQSKPPCTPNITTTPGQSNAWKKKNARSLREYMVLKSANKFLNTPDVQRYRMGSDEKVKIQDTSSMVNDGLLLTDKLLSELHDLHATPQKFYP</sequence>
<feature type="coiled-coil region" evidence="1">
    <location>
        <begin position="427"/>
        <end position="454"/>
    </location>
</feature>
<feature type="region of interest" description="Disordered" evidence="2">
    <location>
        <begin position="589"/>
        <end position="615"/>
    </location>
</feature>
<dbReference type="GeneID" id="107227510"/>
<reference evidence="4" key="1">
    <citation type="submission" date="2025-08" db="UniProtKB">
        <authorList>
            <consortium name="RefSeq"/>
        </authorList>
    </citation>
    <scope>IDENTIFICATION</scope>
    <source>
        <tissue evidence="4">Thorax and Abdomen</tissue>
    </source>
</reference>
<dbReference type="InParanoid" id="A0A6J0CDJ1"/>
<feature type="region of interest" description="Disordered" evidence="2">
    <location>
        <begin position="505"/>
        <end position="559"/>
    </location>
</feature>
<keyword evidence="3" id="KW-1185">Reference proteome</keyword>
<evidence type="ECO:0000313" key="3">
    <source>
        <dbReference type="Proteomes" id="UP000829291"/>
    </source>
</evidence>